<evidence type="ECO:0000313" key="2">
    <source>
        <dbReference type="EMBL" id="PPR88166.1"/>
    </source>
</evidence>
<dbReference type="EMBL" id="KZ668354">
    <property type="protein sequence ID" value="PPR88166.1"/>
    <property type="molecule type" value="Genomic_DNA"/>
</dbReference>
<evidence type="ECO:0000256" key="1">
    <source>
        <dbReference type="SAM" id="MobiDB-lite"/>
    </source>
</evidence>
<accession>A0A2P5WAQ4</accession>
<name>A0A2P5WAQ4_GOSBA</name>
<dbReference type="Proteomes" id="UP000239757">
    <property type="component" value="Unassembled WGS sequence"/>
</dbReference>
<protein>
    <submittedName>
        <fullName evidence="2">Uncharacterized protein</fullName>
    </submittedName>
</protein>
<dbReference type="AlphaFoldDB" id="A0A2P5WAQ4"/>
<feature type="region of interest" description="Disordered" evidence="1">
    <location>
        <begin position="1"/>
        <end position="23"/>
    </location>
</feature>
<gene>
    <name evidence="2" type="ORF">GOBAR_AA32521</name>
</gene>
<evidence type="ECO:0000313" key="3">
    <source>
        <dbReference type="Proteomes" id="UP000239757"/>
    </source>
</evidence>
<sequence>MARSSLCGSSSGCPEGTSDRLGHHKSENSCTLFVLSKYELGGREGTVGLEEETSPLSNSCHKVSDSLVNPNSRAELRDGHLAYHTTKSKGDGIWLVMNTEFQCKIHVGGLKSDKKSVPWSCSEEGLRGGRWGMVAERWEWEIEGVEALVWSEKGGASRGKERTMVQAGLFG</sequence>
<reference evidence="2 3" key="1">
    <citation type="submission" date="2015-01" db="EMBL/GenBank/DDBJ databases">
        <title>Genome of allotetraploid Gossypium barbadense reveals genomic plasticity and fiber elongation in cotton evolution.</title>
        <authorList>
            <person name="Chen X."/>
            <person name="Liu X."/>
            <person name="Zhao B."/>
            <person name="Zheng H."/>
            <person name="Hu Y."/>
            <person name="Lu G."/>
            <person name="Yang C."/>
            <person name="Chen J."/>
            <person name="Shan C."/>
            <person name="Zhang L."/>
            <person name="Zhou Y."/>
            <person name="Wang L."/>
            <person name="Guo W."/>
            <person name="Bai Y."/>
            <person name="Ruan J."/>
            <person name="Shangguan X."/>
            <person name="Mao Y."/>
            <person name="Jiang J."/>
            <person name="Zhu Y."/>
            <person name="Lei J."/>
            <person name="Kang H."/>
            <person name="Chen S."/>
            <person name="He X."/>
            <person name="Wang R."/>
            <person name="Wang Y."/>
            <person name="Chen J."/>
            <person name="Wang L."/>
            <person name="Yu S."/>
            <person name="Wang B."/>
            <person name="Wei J."/>
            <person name="Song S."/>
            <person name="Lu X."/>
            <person name="Gao Z."/>
            <person name="Gu W."/>
            <person name="Deng X."/>
            <person name="Ma D."/>
            <person name="Wang S."/>
            <person name="Liang W."/>
            <person name="Fang L."/>
            <person name="Cai C."/>
            <person name="Zhu X."/>
            <person name="Zhou B."/>
            <person name="Zhang Y."/>
            <person name="Chen Z."/>
            <person name="Xu S."/>
            <person name="Zhu R."/>
            <person name="Wang S."/>
            <person name="Zhang T."/>
            <person name="Zhao G."/>
        </authorList>
    </citation>
    <scope>NUCLEOTIDE SEQUENCE [LARGE SCALE GENOMIC DNA]</scope>
    <source>
        <strain evidence="3">cv. Xinhai21</strain>
        <tissue evidence="2">Leaf</tissue>
    </source>
</reference>
<feature type="compositionally biased region" description="Polar residues" evidence="1">
    <location>
        <begin position="1"/>
        <end position="12"/>
    </location>
</feature>
<organism evidence="2 3">
    <name type="scientific">Gossypium barbadense</name>
    <name type="common">Sea Island cotton</name>
    <name type="synonym">Hibiscus barbadensis</name>
    <dbReference type="NCBI Taxonomy" id="3634"/>
    <lineage>
        <taxon>Eukaryota</taxon>
        <taxon>Viridiplantae</taxon>
        <taxon>Streptophyta</taxon>
        <taxon>Embryophyta</taxon>
        <taxon>Tracheophyta</taxon>
        <taxon>Spermatophyta</taxon>
        <taxon>Magnoliopsida</taxon>
        <taxon>eudicotyledons</taxon>
        <taxon>Gunneridae</taxon>
        <taxon>Pentapetalae</taxon>
        <taxon>rosids</taxon>
        <taxon>malvids</taxon>
        <taxon>Malvales</taxon>
        <taxon>Malvaceae</taxon>
        <taxon>Malvoideae</taxon>
        <taxon>Gossypium</taxon>
    </lineage>
</organism>
<proteinExistence type="predicted"/>